<dbReference type="Pfam" id="PF11233">
    <property type="entry name" value="DUF3035"/>
    <property type="match status" value="1"/>
</dbReference>
<sequence length="159" mass="15537">MRKSVVVVAGMAALGLLAGCGKRGYDRARPDEFAVARQAPLIIPPDFALVPPQPGAARTQGNNPQAQAIEALFGGPATRSAGEAGVVEQAGGASASTPGIRSGVGDPGTNVVDKGQTTSDIVAAPQGDGQDARASVGGAAAPAQPAGAQPAPAQPTPQQ</sequence>
<dbReference type="EMBL" id="JACHBT010000010">
    <property type="protein sequence ID" value="MBB6505135.1"/>
    <property type="molecule type" value="Genomic_DNA"/>
</dbReference>
<dbReference type="RefSeq" id="WP_184505761.1">
    <property type="nucleotide sequence ID" value="NZ_JACHBT010000010.1"/>
</dbReference>
<organism evidence="2 3">
    <name type="scientific">Sphingomonas endophytica</name>
    <dbReference type="NCBI Taxonomy" id="869719"/>
    <lineage>
        <taxon>Bacteria</taxon>
        <taxon>Pseudomonadati</taxon>
        <taxon>Pseudomonadota</taxon>
        <taxon>Alphaproteobacteria</taxon>
        <taxon>Sphingomonadales</taxon>
        <taxon>Sphingomonadaceae</taxon>
        <taxon>Sphingomonas</taxon>
    </lineage>
</organism>
<evidence type="ECO:0008006" key="4">
    <source>
        <dbReference type="Google" id="ProtNLM"/>
    </source>
</evidence>
<evidence type="ECO:0000313" key="3">
    <source>
        <dbReference type="Proteomes" id="UP000522313"/>
    </source>
</evidence>
<feature type="compositionally biased region" description="Low complexity" evidence="1">
    <location>
        <begin position="80"/>
        <end position="96"/>
    </location>
</feature>
<comment type="caution">
    <text evidence="2">The sequence shown here is derived from an EMBL/GenBank/DDBJ whole genome shotgun (WGS) entry which is preliminary data.</text>
</comment>
<dbReference type="AlphaFoldDB" id="A0A7X0JCJ6"/>
<dbReference type="InterPro" id="IPR021395">
    <property type="entry name" value="DUF3035"/>
</dbReference>
<dbReference type="PROSITE" id="PS51257">
    <property type="entry name" value="PROKAR_LIPOPROTEIN"/>
    <property type="match status" value="1"/>
</dbReference>
<evidence type="ECO:0000313" key="2">
    <source>
        <dbReference type="EMBL" id="MBB6505135.1"/>
    </source>
</evidence>
<feature type="region of interest" description="Disordered" evidence="1">
    <location>
        <begin position="78"/>
        <end position="159"/>
    </location>
</feature>
<accession>A0A7X0JCJ6</accession>
<reference evidence="2 3" key="2">
    <citation type="submission" date="2020-08" db="EMBL/GenBank/DDBJ databases">
        <authorList>
            <person name="Partida-Martinez L."/>
            <person name="Huntemann M."/>
            <person name="Clum A."/>
            <person name="Wang J."/>
            <person name="Palaniappan K."/>
            <person name="Ritter S."/>
            <person name="Chen I.-M."/>
            <person name="Stamatis D."/>
            <person name="Reddy T."/>
            <person name="O'Malley R."/>
            <person name="Daum C."/>
            <person name="Shapiro N."/>
            <person name="Ivanova N."/>
            <person name="Kyrpides N."/>
            <person name="Woyke T."/>
        </authorList>
    </citation>
    <scope>NUCLEOTIDE SEQUENCE [LARGE SCALE GENOMIC DNA]</scope>
    <source>
        <strain evidence="2 3">AS3.13</strain>
    </source>
</reference>
<name>A0A7X0JCJ6_9SPHN</name>
<proteinExistence type="predicted"/>
<reference evidence="2 3" key="1">
    <citation type="submission" date="2020-08" db="EMBL/GenBank/DDBJ databases">
        <title>The Agave Microbiome: Exploring the role of microbial communities in plant adaptations to desert environments.</title>
        <authorList>
            <person name="Partida-Martinez L.P."/>
        </authorList>
    </citation>
    <scope>NUCLEOTIDE SEQUENCE [LARGE SCALE GENOMIC DNA]</scope>
    <source>
        <strain evidence="2 3">AS3.13</strain>
    </source>
</reference>
<feature type="compositionally biased region" description="Low complexity" evidence="1">
    <location>
        <begin position="137"/>
        <end position="151"/>
    </location>
</feature>
<dbReference type="Proteomes" id="UP000522313">
    <property type="component" value="Unassembled WGS sequence"/>
</dbReference>
<gene>
    <name evidence="2" type="ORF">F4693_002122</name>
</gene>
<evidence type="ECO:0000256" key="1">
    <source>
        <dbReference type="SAM" id="MobiDB-lite"/>
    </source>
</evidence>
<protein>
    <recommendedName>
        <fullName evidence="4">DUF3035 domain-containing protein</fullName>
    </recommendedName>
</protein>